<feature type="non-terminal residue" evidence="1">
    <location>
        <position position="48"/>
    </location>
</feature>
<proteinExistence type="predicted"/>
<organism evidence="1 2">
    <name type="scientific">Racocetra persica</name>
    <dbReference type="NCBI Taxonomy" id="160502"/>
    <lineage>
        <taxon>Eukaryota</taxon>
        <taxon>Fungi</taxon>
        <taxon>Fungi incertae sedis</taxon>
        <taxon>Mucoromycota</taxon>
        <taxon>Glomeromycotina</taxon>
        <taxon>Glomeromycetes</taxon>
        <taxon>Diversisporales</taxon>
        <taxon>Gigasporaceae</taxon>
        <taxon>Racocetra</taxon>
    </lineage>
</organism>
<gene>
    <name evidence="1" type="ORF">RPERSI_LOCUS21847</name>
</gene>
<dbReference type="EMBL" id="CAJVQC010064967">
    <property type="protein sequence ID" value="CAG8805042.1"/>
    <property type="molecule type" value="Genomic_DNA"/>
</dbReference>
<comment type="caution">
    <text evidence="1">The sequence shown here is derived from an EMBL/GenBank/DDBJ whole genome shotgun (WGS) entry which is preliminary data.</text>
</comment>
<dbReference type="Proteomes" id="UP000789920">
    <property type="component" value="Unassembled WGS sequence"/>
</dbReference>
<evidence type="ECO:0000313" key="1">
    <source>
        <dbReference type="EMBL" id="CAG8805042.1"/>
    </source>
</evidence>
<protein>
    <submittedName>
        <fullName evidence="1">20833_t:CDS:1</fullName>
    </submittedName>
</protein>
<keyword evidence="2" id="KW-1185">Reference proteome</keyword>
<name>A0ACA9RRN6_9GLOM</name>
<reference evidence="1" key="1">
    <citation type="submission" date="2021-06" db="EMBL/GenBank/DDBJ databases">
        <authorList>
            <person name="Kallberg Y."/>
            <person name="Tangrot J."/>
            <person name="Rosling A."/>
        </authorList>
    </citation>
    <scope>NUCLEOTIDE SEQUENCE</scope>
    <source>
        <strain evidence="1">MA461A</strain>
    </source>
</reference>
<evidence type="ECO:0000313" key="2">
    <source>
        <dbReference type="Proteomes" id="UP000789920"/>
    </source>
</evidence>
<sequence>SGISGFIKFDTFYENKLNPNSFGAFVQSFIPQGFLNQQVKLTCYVKYA</sequence>
<accession>A0ACA9RRN6</accession>
<feature type="non-terminal residue" evidence="1">
    <location>
        <position position="1"/>
    </location>
</feature>